<reference evidence="2 4" key="6">
    <citation type="journal article" date="2005" name="PLoS Comput. Biol.">
        <title>Combined evidence annotation of transposable elements in genome sequences.</title>
        <authorList>
            <person name="Quesneville H."/>
            <person name="Bergman C.M."/>
            <person name="Andrieu O."/>
            <person name="Autard D."/>
            <person name="Nouaud D."/>
            <person name="Ashburner M."/>
            <person name="Anxolabehere D."/>
        </authorList>
    </citation>
    <scope>NUCLEOTIDE SEQUENCE [LARGE SCALE GENOMIC DNA]</scope>
    <source>
        <strain evidence="4">Berkeley</strain>
    </source>
</reference>
<reference evidence="2 4" key="11">
    <citation type="journal article" date="2015" name="Genome Res.">
        <title>The Release 6 reference sequence of the Drosophila melanogaster genome.</title>
        <authorList>
            <person name="Hoskins R.A."/>
            <person name="Carlson J.W."/>
            <person name="Wan K.H."/>
            <person name="Park S."/>
            <person name="Mendez I."/>
            <person name="Galle S.E."/>
            <person name="Booth B.W."/>
            <person name="Pfeiffer B.D."/>
            <person name="George R.A."/>
            <person name="Svirskas R."/>
            <person name="Krzywinski M."/>
            <person name="Schein J."/>
            <person name="Accardo M.C."/>
            <person name="Damia E."/>
            <person name="Messina G."/>
            <person name="Mendez-Lago M."/>
            <person name="de Pablos B."/>
            <person name="Demakova O.V."/>
            <person name="Andreyeva E.N."/>
            <person name="Boldyreva L.V."/>
            <person name="Marra M."/>
            <person name="Carvalho A.B."/>
            <person name="Dimitri P."/>
            <person name="Villasante A."/>
            <person name="Zhimulev I.F."/>
            <person name="Rubin G.M."/>
            <person name="Karpen G.H."/>
            <person name="Celniker S.E."/>
        </authorList>
    </citation>
    <scope>NUCLEOTIDE SEQUENCE [LARGE SCALE GENOMIC DNA]</scope>
    <source>
        <strain evidence="4">Berkeley</strain>
    </source>
</reference>
<dbReference type="BioGRID-ORCS" id="41299">
    <property type="hits" value="0 hits in 1 CRISPR screen"/>
</dbReference>
<reference evidence="2 4" key="10">
    <citation type="journal article" date="2015" name="G3 (Bethesda)">
        <title>Gene Model Annotations for Drosophila melanogaster: The Rule-Benders.</title>
        <authorList>
            <consortium name="FlyBase Consortium"/>
            <person name="Crosby M.A."/>
            <person name="Gramates L.S."/>
            <person name="Dos Santos G."/>
            <person name="Matthews B.B."/>
            <person name="St Pierre S.E."/>
            <person name="Zhou P."/>
            <person name="Schroeder A.J."/>
            <person name="Falls K."/>
            <person name="Emmert D.B."/>
            <person name="Russo S.M."/>
            <person name="Gelbart W.M."/>
            <person name="null"/>
        </authorList>
    </citation>
    <scope>NUCLEOTIDE SEQUENCE [LARGE SCALE GENOMIC DNA]</scope>
    <source>
        <strain evidence="4">Berkeley</strain>
    </source>
</reference>
<reference evidence="2 4" key="9">
    <citation type="journal article" date="2015" name="G3 (Bethesda)">
        <title>Gene Model Annotations for Drosophila melanogaster: Impact of High-Throughput Data.</title>
        <authorList>
            <consortium name="FlyBase Consortium"/>
            <person name="Matthews B.B."/>
            <person name="Dos Santos G."/>
            <person name="Crosby M.A."/>
            <person name="Emmert D.B."/>
            <person name="St Pierre S.E."/>
            <person name="Gramates L.S."/>
            <person name="Zhou P."/>
            <person name="Schroeder A.J."/>
            <person name="Falls K."/>
            <person name="Strelets V."/>
            <person name="Russo S.M."/>
            <person name="Gelbart W.M."/>
            <person name="null"/>
        </authorList>
    </citation>
    <scope>NUCLEOTIDE SEQUENCE [LARGE SCALE GENOMIC DNA]</scope>
    <source>
        <strain evidence="4">Berkeley</strain>
    </source>
</reference>
<reference evidence="2 4" key="4">
    <citation type="journal article" date="2002" name="Genome Biol.">
        <title>The transposable elements of the Drosophila melanogaster euchromatin: a genomics perspective.</title>
        <authorList>
            <person name="Kaminker J.S."/>
            <person name="Bergman C.M."/>
            <person name="Kronmiller B."/>
            <person name="Carlson J."/>
            <person name="Svirskas R."/>
            <person name="Patel S."/>
            <person name="Frise E."/>
            <person name="Wheeler D.A."/>
            <person name="Lewis S.E."/>
            <person name="Rubin G.M."/>
            <person name="Ashburner M."/>
            <person name="Celniker S.E."/>
        </authorList>
    </citation>
    <scope>NUCLEOTIDE SEQUENCE [LARGE SCALE GENOMIC DNA]</scope>
    <source>
        <strain evidence="4">Berkeley</strain>
    </source>
</reference>
<reference evidence="2 4" key="5">
    <citation type="journal article" date="2002" name="Genome Biol.">
        <title>Heterochromatic sequences in a Drosophila whole-genome shotgun assembly.</title>
        <authorList>
            <person name="Hoskins R.A."/>
            <person name="Smith C.D."/>
            <person name="Carlson J.W."/>
            <person name="Carvalho A.B."/>
            <person name="Halpern A."/>
            <person name="Kaminker J.S."/>
            <person name="Kennedy C."/>
            <person name="Mungall C.J."/>
            <person name="Sullivan B.A."/>
            <person name="Sutton G.G."/>
            <person name="Yasuhara J.C."/>
            <person name="Wakimoto B.T."/>
            <person name="Myers E.W."/>
            <person name="Celniker S.E."/>
            <person name="Rubin G.M."/>
            <person name="Karpen G.H."/>
        </authorList>
    </citation>
    <scope>NUCLEOTIDE SEQUENCE [LARGE SCALE GENOMIC DNA]</scope>
    <source>
        <strain evidence="4">Berkeley</strain>
    </source>
</reference>
<sequence length="230" mass="25673">MQRRTKNTADTKRIQSLKALFKKVVRLMSLNDPWRENEDDPRITSNVMKNLSARVRTKSKSGFLTAADKSLIRTPHVIRTIPERMKLCKLFAKLTCLAGFSPKIRARLVPVVRLMPVDAGRIIIRQSDAPITVFFVLTGEVHMIKNEKNQKGEGVVMGFLGAGDMMGDVELLEGIKRTHTFRAATPAVLGPSSMDFMCPDSMGVANSPVRQQLLNDSLCSLLRTARPVRL</sequence>
<accession>A0A0B4LH13</accession>
<dbReference type="PROSITE" id="PS50042">
    <property type="entry name" value="CNMP_BINDING_3"/>
    <property type="match status" value="1"/>
</dbReference>
<keyword evidence="4" id="KW-1185">Reference proteome</keyword>
<dbReference type="Gene3D" id="2.60.120.10">
    <property type="entry name" value="Jelly Rolls"/>
    <property type="match status" value="1"/>
</dbReference>
<reference evidence="2 4" key="3">
    <citation type="journal article" date="2002" name="Genome Biol.">
        <title>Annotation of the Drosophila melanogaster euchromatic genome: a systematic review.</title>
        <authorList>
            <person name="Misra S."/>
            <person name="Crosby M.A."/>
            <person name="Mungall C.J."/>
            <person name="Matthews B.B."/>
            <person name="Campbell K.S."/>
            <person name="Hradecky P."/>
            <person name="Huang Y."/>
            <person name="Kaminker J.S."/>
            <person name="Millburn G.H."/>
            <person name="Prochnik S.E."/>
            <person name="Smith C.D."/>
            <person name="Tupy J.L."/>
            <person name="Whitfied E.J."/>
            <person name="Bayraktaroglu L."/>
            <person name="Berman B.P."/>
            <person name="Bettencourt B.R."/>
            <person name="Celniker S.E."/>
            <person name="de Grey A.D."/>
            <person name="Drysdale R.A."/>
            <person name="Harris N.L."/>
            <person name="Richter J."/>
            <person name="Russo S."/>
            <person name="Schroeder A.J."/>
            <person name="Shu S.Q."/>
            <person name="Stapleton M."/>
            <person name="Yamada C."/>
            <person name="Ashburner M."/>
            <person name="Gelbart W.M."/>
            <person name="Rubin G.M."/>
            <person name="Lewis S.E."/>
        </authorList>
    </citation>
    <scope>GENOME REANNOTATION</scope>
    <source>
        <strain evidence="4">Berkeley</strain>
    </source>
</reference>
<evidence type="ECO:0000313" key="4">
    <source>
        <dbReference type="Proteomes" id="UP000000803"/>
    </source>
</evidence>
<dbReference type="Pfam" id="PF00027">
    <property type="entry name" value="cNMP_binding"/>
    <property type="match status" value="1"/>
</dbReference>
<dbReference type="Bgee" id="FBgn0037837">
    <property type="expression patterns" value="Expressed in mechanosensory neuron of leg chordotonal organ in insect leg and 30 other cell types or tissues"/>
</dbReference>
<dbReference type="InterPro" id="IPR014710">
    <property type="entry name" value="RmlC-like_jellyroll"/>
</dbReference>
<dbReference type="FlyBase" id="FBgn0037837">
    <property type="gene designation" value="CG14693"/>
</dbReference>
<dbReference type="SMR" id="A0A0B4LH13"/>
<evidence type="ECO:0000313" key="3">
    <source>
        <dbReference type="FlyBase" id="FBgn0037837"/>
    </source>
</evidence>
<dbReference type="AlphaFoldDB" id="A0A0B4LH13"/>
<reference evidence="2 4" key="8">
    <citation type="journal article" date="2007" name="Science">
        <title>Sequence finishing and mapping of Drosophila melanogaster heterochromatin.</title>
        <authorList>
            <person name="Hoskins R.A."/>
            <person name="Carlson J.W."/>
            <person name="Kennedy C."/>
            <person name="Acevedo D."/>
            <person name="Evans-Holm M."/>
            <person name="Frise E."/>
            <person name="Wan K.H."/>
            <person name="Park S."/>
            <person name="Mendez-Lago M."/>
            <person name="Rossi F."/>
            <person name="Villasante A."/>
            <person name="Dimitri P."/>
            <person name="Karpen G.H."/>
            <person name="Celniker S.E."/>
        </authorList>
    </citation>
    <scope>NUCLEOTIDE SEQUENCE [LARGE SCALE GENOMIC DNA]</scope>
    <source>
        <strain evidence="4">Berkeley</strain>
    </source>
</reference>
<dbReference type="RefSeq" id="NP_001287277.1">
    <property type="nucleotide sequence ID" value="NM_001300348.1"/>
</dbReference>
<proteinExistence type="predicted"/>
<reference evidence="2 4" key="2">
    <citation type="journal article" date="2002" name="Genome Biol.">
        <title>Finishing a whole-genome shotgun: release 3 of the Drosophila melanogaster euchromatic genome sequence.</title>
        <authorList>
            <person name="Celniker S.E."/>
            <person name="Wheeler D.A."/>
            <person name="Kronmiller B."/>
            <person name="Carlson J.W."/>
            <person name="Halpern A."/>
            <person name="Patel S."/>
            <person name="Adams M."/>
            <person name="Champe M."/>
            <person name="Dugan S.P."/>
            <person name="Frise E."/>
            <person name="Hodgson A."/>
            <person name="George R.A."/>
            <person name="Hoskins R.A."/>
            <person name="Laverty T."/>
            <person name="Muzny D.M."/>
            <person name="Nelson C.R."/>
            <person name="Pacleb J.M."/>
            <person name="Park S."/>
            <person name="Pfeiffer B.D."/>
            <person name="Richards S."/>
            <person name="Sodergren E.J."/>
            <person name="Svirskas R."/>
            <person name="Tabor P.E."/>
            <person name="Wan K."/>
            <person name="Stapleton M."/>
            <person name="Sutton G.G."/>
            <person name="Venter C."/>
            <person name="Weinstock G."/>
            <person name="Scherer S.E."/>
            <person name="Myers E.W."/>
            <person name="Gibbs R.A."/>
            <person name="Rubin G.M."/>
        </authorList>
    </citation>
    <scope>NUCLEOTIDE SEQUENCE [LARGE SCALE GENOMIC DNA]</scope>
    <source>
        <strain evidence="4">Berkeley</strain>
    </source>
</reference>
<dbReference type="InterPro" id="IPR018490">
    <property type="entry name" value="cNMP-bd_dom_sf"/>
</dbReference>
<dbReference type="ExpressionAtlas" id="A0A0B4LH13">
    <property type="expression patterns" value="baseline and differential"/>
</dbReference>
<dbReference type="OrthoDB" id="166212at2759"/>
<protein>
    <submittedName>
        <fullName evidence="2">Uncharacterized protein, isoform F</fullName>
    </submittedName>
</protein>
<dbReference type="InterPro" id="IPR000595">
    <property type="entry name" value="cNMP-bd_dom"/>
</dbReference>
<evidence type="ECO:0000259" key="1">
    <source>
        <dbReference type="PROSITE" id="PS50042"/>
    </source>
</evidence>
<reference evidence="2 4" key="7">
    <citation type="journal article" date="2007" name="Science">
        <title>The Release 5.1 annotation of Drosophila melanogaster heterochromatin.</title>
        <authorList>
            <person name="Smith C.D."/>
            <person name="Shu S."/>
            <person name="Mungall C.J."/>
            <person name="Karpen G.H."/>
        </authorList>
    </citation>
    <scope>NUCLEOTIDE SEQUENCE [LARGE SCALE GENOMIC DNA]</scope>
    <source>
        <strain evidence="4">Berkeley</strain>
    </source>
</reference>
<dbReference type="AGR" id="FB:FBgn0037837"/>
<name>A0A0B4LH13_DROME</name>
<feature type="domain" description="Cyclic nucleotide-binding" evidence="1">
    <location>
        <begin position="96"/>
        <end position="185"/>
    </location>
</feature>
<dbReference type="PANTHER" id="PTHR23011">
    <property type="entry name" value="CYCLIC NUCLEOTIDE-BINDING DOMAIN CONTAINING PROTEIN"/>
    <property type="match status" value="1"/>
</dbReference>
<evidence type="ECO:0000313" key="2">
    <source>
        <dbReference type="EMBL" id="AHN57276.1"/>
    </source>
</evidence>
<reference evidence="2 4" key="1">
    <citation type="journal article" date="2000" name="Science">
        <title>The genome sequence of Drosophila melanogaster.</title>
        <authorList>
            <person name="Adams M.D."/>
            <person name="Celniker S.E."/>
            <person name="Holt R.A."/>
            <person name="Evans C.A."/>
            <person name="Gocayne J.D."/>
            <person name="Amanatides P.G."/>
            <person name="Scherer S.E."/>
            <person name="Li P.W."/>
            <person name="Hoskins R.A."/>
            <person name="Galle R.F."/>
            <person name="George R.A."/>
            <person name="Lewis S.E."/>
            <person name="Richards S."/>
            <person name="Ashburner M."/>
            <person name="Henderson S.N."/>
            <person name="Sutton G.G."/>
            <person name="Wortman J.R."/>
            <person name="Yandell M.D."/>
            <person name="Zhang Q."/>
            <person name="Chen L.X."/>
            <person name="Brandon R.C."/>
            <person name="Rogers Y.H."/>
            <person name="Blazej R.G."/>
            <person name="Champe M."/>
            <person name="Pfeiffer B.D."/>
            <person name="Wan K.H."/>
            <person name="Doyle C."/>
            <person name="Baxter E.G."/>
            <person name="Helt G."/>
            <person name="Nelson C.R."/>
            <person name="Gabor G.L."/>
            <person name="Abril J.F."/>
            <person name="Agbayani A."/>
            <person name="An H.J."/>
            <person name="Andrews-Pfannkoch C."/>
            <person name="Baldwin D."/>
            <person name="Ballew R.M."/>
            <person name="Basu A."/>
            <person name="Baxendale J."/>
            <person name="Bayraktaroglu L."/>
            <person name="Beasley E.M."/>
            <person name="Beeson K.Y."/>
            <person name="Benos P.V."/>
            <person name="Berman B.P."/>
            <person name="Bhandari D."/>
            <person name="Bolshakov S."/>
            <person name="Borkova D."/>
            <person name="Botchan M.R."/>
            <person name="Bouck J."/>
            <person name="Brokstein P."/>
            <person name="Brottier P."/>
            <person name="Burtis K.C."/>
            <person name="Busam D.A."/>
            <person name="Butler H."/>
            <person name="Cadieu E."/>
            <person name="Center A."/>
            <person name="Chandra I."/>
            <person name="Cherry J.M."/>
            <person name="Cawley S."/>
            <person name="Dahlke C."/>
            <person name="Davenport L.B."/>
            <person name="Davies P."/>
            <person name="de Pablos B."/>
            <person name="Delcher A."/>
            <person name="Deng Z."/>
            <person name="Mays A.D."/>
            <person name="Dew I."/>
            <person name="Dietz S.M."/>
            <person name="Dodson K."/>
            <person name="Doup L.E."/>
            <person name="Downes M."/>
            <person name="Dugan-Rocha S."/>
            <person name="Dunkov B.C."/>
            <person name="Dunn P."/>
            <person name="Durbin K.J."/>
            <person name="Evangelista C.C."/>
            <person name="Ferraz C."/>
            <person name="Ferriera S."/>
            <person name="Fleischmann W."/>
            <person name="Fosler C."/>
            <person name="Gabrielian A.E."/>
            <person name="Garg N.S."/>
            <person name="Gelbart W.M."/>
            <person name="Glasser K."/>
            <person name="Glodek A."/>
            <person name="Gong F."/>
            <person name="Gorrell J.H."/>
            <person name="Gu Z."/>
            <person name="Guan P."/>
            <person name="Harris M."/>
            <person name="Harris N.L."/>
            <person name="Harvey D."/>
            <person name="Heiman T.J."/>
            <person name="Hernandez J.R."/>
            <person name="Houck J."/>
            <person name="Hostin D."/>
            <person name="Houston K.A."/>
            <person name="Howland T.J."/>
            <person name="Wei M.H."/>
            <person name="Ibegwam C."/>
            <person name="Jalali M."/>
            <person name="Kalush F."/>
            <person name="Karpen G.H."/>
            <person name="Ke Z."/>
            <person name="Kennison J.A."/>
            <person name="Ketchum K.A."/>
            <person name="Kimmel B.E."/>
            <person name="Kodira C.D."/>
            <person name="Kraft C."/>
            <person name="Kravitz S."/>
            <person name="Kulp D."/>
            <person name="Lai Z."/>
            <person name="Lasko P."/>
            <person name="Lei Y."/>
            <person name="Levitsky A.A."/>
            <person name="Li J."/>
            <person name="Li Z."/>
            <person name="Liang Y."/>
            <person name="Lin X."/>
            <person name="Liu X."/>
            <person name="Mattei B."/>
            <person name="McIntosh T.C."/>
            <person name="McLeod M.P."/>
            <person name="McPherson D."/>
            <person name="Merkulov G."/>
            <person name="Milshina N.V."/>
            <person name="Mobarry C."/>
            <person name="Morris J."/>
            <person name="Moshrefi A."/>
            <person name="Mount S.M."/>
            <person name="Moy M."/>
            <person name="Murphy B."/>
            <person name="Murphy L."/>
            <person name="Muzny D.M."/>
            <person name="Nelson D.L."/>
            <person name="Nelson D.R."/>
            <person name="Nelson K.A."/>
            <person name="Nixon K."/>
            <person name="Nusskern D.R."/>
            <person name="Pacleb J.M."/>
            <person name="Palazzolo M."/>
            <person name="Pittman G.S."/>
            <person name="Pan S."/>
            <person name="Pollard J."/>
            <person name="Puri V."/>
            <person name="Reese M.G."/>
            <person name="Reinert K."/>
            <person name="Remington K."/>
            <person name="Saunders R.D."/>
            <person name="Scheeler F."/>
            <person name="Shen H."/>
            <person name="Shue B.C."/>
            <person name="Siden-Kiamos I."/>
            <person name="Simpson M."/>
            <person name="Skupski M.P."/>
            <person name="Smith T."/>
            <person name="Spier E."/>
            <person name="Spradling A.C."/>
            <person name="Stapleton M."/>
            <person name="Strong R."/>
            <person name="Sun E."/>
            <person name="Svirskas R."/>
            <person name="Tector C."/>
            <person name="Turner R."/>
            <person name="Venter E."/>
            <person name="Wang A.H."/>
            <person name="Wang X."/>
            <person name="Wang Z.Y."/>
            <person name="Wassarman D.A."/>
            <person name="Weinstock G.M."/>
            <person name="Weissenbach J."/>
            <person name="Williams S.M."/>
            <person name="WoodageT"/>
            <person name="Worley K.C."/>
            <person name="Wu D."/>
            <person name="Yang S."/>
            <person name="Yao Q.A."/>
            <person name="Ye J."/>
            <person name="Yeh R.F."/>
            <person name="Zaveri J.S."/>
            <person name="Zhan M."/>
            <person name="Zhang G."/>
            <person name="Zhao Q."/>
            <person name="Zheng L."/>
            <person name="Zheng X.H."/>
            <person name="Zhong F.N."/>
            <person name="Zhong W."/>
            <person name="Zhou X."/>
            <person name="Zhu S."/>
            <person name="Zhu X."/>
            <person name="Smith H.O."/>
            <person name="Gibbs R.A."/>
            <person name="Myers E.W."/>
            <person name="Rubin G.M."/>
            <person name="Venter J.C."/>
        </authorList>
    </citation>
    <scope>NUCLEOTIDE SEQUENCE [LARGE SCALE GENOMIC DNA]</scope>
    <source>
        <strain evidence="4">Berkeley</strain>
    </source>
</reference>
<dbReference type="SUPFAM" id="SSF51206">
    <property type="entry name" value="cAMP-binding domain-like"/>
    <property type="match status" value="1"/>
</dbReference>
<organism evidence="2 4">
    <name type="scientific">Drosophila melanogaster</name>
    <name type="common">Fruit fly</name>
    <dbReference type="NCBI Taxonomy" id="7227"/>
    <lineage>
        <taxon>Eukaryota</taxon>
        <taxon>Metazoa</taxon>
        <taxon>Ecdysozoa</taxon>
        <taxon>Arthropoda</taxon>
        <taxon>Hexapoda</taxon>
        <taxon>Insecta</taxon>
        <taxon>Pterygota</taxon>
        <taxon>Neoptera</taxon>
        <taxon>Endopterygota</taxon>
        <taxon>Diptera</taxon>
        <taxon>Brachycera</taxon>
        <taxon>Muscomorpha</taxon>
        <taxon>Ephydroidea</taxon>
        <taxon>Drosophilidae</taxon>
        <taxon>Drosophila</taxon>
        <taxon>Sophophora</taxon>
    </lineage>
</organism>
<dbReference type="EMBL" id="AE014297">
    <property type="protein sequence ID" value="AHN57276.1"/>
    <property type="molecule type" value="Genomic_DNA"/>
</dbReference>
<dbReference type="CDD" id="cd00038">
    <property type="entry name" value="CAP_ED"/>
    <property type="match status" value="1"/>
</dbReference>
<dbReference type="DNASU" id="41299"/>
<dbReference type="VEuPathDB" id="VectorBase:FBgn0037837"/>
<dbReference type="SMART" id="SM00100">
    <property type="entry name" value="cNMP"/>
    <property type="match status" value="1"/>
</dbReference>
<dbReference type="PANTHER" id="PTHR23011:SF41">
    <property type="entry name" value="CYCLIC NUCLEOTIDE-BINDING DOMAIN-CONTAINING PROTEIN"/>
    <property type="match status" value="1"/>
</dbReference>
<dbReference type="Proteomes" id="UP000000803">
    <property type="component" value="Chromosome 3R"/>
</dbReference>
<gene>
    <name evidence="2" type="primary">Dmel\CG14693</name>
    <name evidence="2 3" type="ORF">CG14693</name>
    <name evidence="2" type="ORF">Dmel_CG14693</name>
</gene>
<dbReference type="GeneID" id="41299"/>